<accession>A0ACD2ZYH4</accession>
<organism evidence="1 2">
    <name type="scientific">Pluteus cervinus</name>
    <dbReference type="NCBI Taxonomy" id="181527"/>
    <lineage>
        <taxon>Eukaryota</taxon>
        <taxon>Fungi</taxon>
        <taxon>Dikarya</taxon>
        <taxon>Basidiomycota</taxon>
        <taxon>Agaricomycotina</taxon>
        <taxon>Agaricomycetes</taxon>
        <taxon>Agaricomycetidae</taxon>
        <taxon>Agaricales</taxon>
        <taxon>Pluteineae</taxon>
        <taxon>Pluteaceae</taxon>
        <taxon>Pluteus</taxon>
    </lineage>
</organism>
<evidence type="ECO:0000313" key="1">
    <source>
        <dbReference type="EMBL" id="TFK58628.1"/>
    </source>
</evidence>
<name>A0ACD2ZYH4_9AGAR</name>
<proteinExistence type="predicted"/>
<dbReference type="EMBL" id="ML209267">
    <property type="protein sequence ID" value="TFK58628.1"/>
    <property type="molecule type" value="Genomic_DNA"/>
</dbReference>
<reference evidence="1 2" key="1">
    <citation type="journal article" date="2019" name="Nat. Ecol. Evol.">
        <title>Megaphylogeny resolves global patterns of mushroom evolution.</title>
        <authorList>
            <person name="Varga T."/>
            <person name="Krizsan K."/>
            <person name="Foldi C."/>
            <person name="Dima B."/>
            <person name="Sanchez-Garcia M."/>
            <person name="Sanchez-Ramirez S."/>
            <person name="Szollosi G.J."/>
            <person name="Szarkandi J.G."/>
            <person name="Papp V."/>
            <person name="Albert L."/>
            <person name="Andreopoulos W."/>
            <person name="Angelini C."/>
            <person name="Antonin V."/>
            <person name="Barry K.W."/>
            <person name="Bougher N.L."/>
            <person name="Buchanan P."/>
            <person name="Buyck B."/>
            <person name="Bense V."/>
            <person name="Catcheside P."/>
            <person name="Chovatia M."/>
            <person name="Cooper J."/>
            <person name="Damon W."/>
            <person name="Desjardin D."/>
            <person name="Finy P."/>
            <person name="Geml J."/>
            <person name="Haridas S."/>
            <person name="Hughes K."/>
            <person name="Justo A."/>
            <person name="Karasinski D."/>
            <person name="Kautmanova I."/>
            <person name="Kiss B."/>
            <person name="Kocsube S."/>
            <person name="Kotiranta H."/>
            <person name="LaButti K.M."/>
            <person name="Lechner B.E."/>
            <person name="Liimatainen K."/>
            <person name="Lipzen A."/>
            <person name="Lukacs Z."/>
            <person name="Mihaltcheva S."/>
            <person name="Morgado L.N."/>
            <person name="Niskanen T."/>
            <person name="Noordeloos M.E."/>
            <person name="Ohm R.A."/>
            <person name="Ortiz-Santana B."/>
            <person name="Ovrebo C."/>
            <person name="Racz N."/>
            <person name="Riley R."/>
            <person name="Savchenko A."/>
            <person name="Shiryaev A."/>
            <person name="Soop K."/>
            <person name="Spirin V."/>
            <person name="Szebenyi C."/>
            <person name="Tomsovsky M."/>
            <person name="Tulloss R.E."/>
            <person name="Uehling J."/>
            <person name="Grigoriev I.V."/>
            <person name="Vagvolgyi C."/>
            <person name="Papp T."/>
            <person name="Martin F.M."/>
            <person name="Miettinen O."/>
            <person name="Hibbett D.S."/>
            <person name="Nagy L.G."/>
        </authorList>
    </citation>
    <scope>NUCLEOTIDE SEQUENCE [LARGE SCALE GENOMIC DNA]</scope>
    <source>
        <strain evidence="1 2">NL-1719</strain>
    </source>
</reference>
<gene>
    <name evidence="1" type="ORF">BDN72DRAFT_906564</name>
</gene>
<keyword evidence="2" id="KW-1185">Reference proteome</keyword>
<dbReference type="Proteomes" id="UP000308600">
    <property type="component" value="Unassembled WGS sequence"/>
</dbReference>
<evidence type="ECO:0000313" key="2">
    <source>
        <dbReference type="Proteomes" id="UP000308600"/>
    </source>
</evidence>
<sequence>MDRRSSSSASKAPIYTSRYPSEPSFPSRSTSGQSRQSRKGNLTQKDLTLSINQATFEALPARPQLPASIPAWKDALVGVRTDFTLLIDASRRDRNDSKTYFPDPRMFVEGSGTRAAQWFTIWRRVRPAFIFQVTTDISSATPLSFQEWRIFLFARCNAKMNELQPILSSTLAKHNISFDDLYAIPTGDMPDDNEYRQILWEMAEYNFRCDLLSLDRRIQQHPPTPGSNHEDLLAAALSTNTEAVGIFNFDQTSATSGLAARDRPLKLATLRSLCRLMQKWQGDRPPILEVTDESRRNDYIEELEKAIAKFFCQSFFNYFGRAPSIPYSLHSVST</sequence>
<protein>
    <submittedName>
        <fullName evidence="1">Uncharacterized protein</fullName>
    </submittedName>
</protein>